<feature type="region of interest" description="Disordered" evidence="1">
    <location>
        <begin position="2570"/>
        <end position="2597"/>
    </location>
</feature>
<gene>
    <name evidence="3" type="ORF">FNF29_02744</name>
</gene>
<keyword evidence="2" id="KW-0812">Transmembrane</keyword>
<feature type="transmembrane region" description="Helical" evidence="2">
    <location>
        <begin position="2011"/>
        <end position="2033"/>
    </location>
</feature>
<keyword evidence="4" id="KW-1185">Reference proteome</keyword>
<keyword evidence="2" id="KW-1133">Transmembrane helix</keyword>
<dbReference type="SUPFAM" id="SSF69318">
    <property type="entry name" value="Integrin alpha N-terminal domain"/>
    <property type="match status" value="1"/>
</dbReference>
<accession>A0A5A8CNT0</accession>
<evidence type="ECO:0000313" key="3">
    <source>
        <dbReference type="EMBL" id="KAA0154124.1"/>
    </source>
</evidence>
<feature type="transmembrane region" description="Helical" evidence="2">
    <location>
        <begin position="2190"/>
        <end position="2210"/>
    </location>
</feature>
<feature type="region of interest" description="Disordered" evidence="1">
    <location>
        <begin position="2264"/>
        <end position="2332"/>
    </location>
</feature>
<dbReference type="EMBL" id="VLTN01000013">
    <property type="protein sequence ID" value="KAA0154124.1"/>
    <property type="molecule type" value="Genomic_DNA"/>
</dbReference>
<feature type="region of interest" description="Disordered" evidence="1">
    <location>
        <begin position="205"/>
        <end position="231"/>
    </location>
</feature>
<feature type="region of interest" description="Disordered" evidence="1">
    <location>
        <begin position="29"/>
        <end position="131"/>
    </location>
</feature>
<feature type="compositionally biased region" description="Low complexity" evidence="1">
    <location>
        <begin position="622"/>
        <end position="664"/>
    </location>
</feature>
<feature type="compositionally biased region" description="Low complexity" evidence="1">
    <location>
        <begin position="681"/>
        <end position="691"/>
    </location>
</feature>
<feature type="transmembrane region" description="Helical" evidence="2">
    <location>
        <begin position="1881"/>
        <end position="1902"/>
    </location>
</feature>
<sequence>MTVANPQGASPPFMTPVMLNATGFQWQTVSAGPVTPSPSASPSPATLPSVSTAPTASPSSSATPTSSSSRFPAPSSTSTPTASHTASVTASPTATTSPKASVTASPTASTTPTAATAVPTPTATPSPGVAGAEVSTVGGPVFAAPCCGVGVSEGARFGTAVAHLGDVDWDGWGGDVAVAGFTAGSAAGLARPFIALLSPSAGSHGLAPTPSASASPSGAPPAPRRSLSSASSGPSLRVLAVINGTARAQALIGWPEVEASQVSLSAVDVSSTRGELPGSAMRVTLVAMGLFEVSSVYAAWVGVDSPGGVPYLLQFSRLSRPAGSAQFFGASVLAMPPSQGLSAGGVVSVSAASVLVGSLALSGSAGQVMALDVRPDGDVLSSRVLLSGAGLPLGDGSAEKLGNALAATASLWGSGPSRAAATTERWLVVAGAPGRGGGHLAVAAVGSSGALESPTLIALPAEADAMGVGTSLALPGDIDGDGFQDAVAGSVSCAAAQSVADRRRRRGRGRGLASTTSSDSACVWVVWLRGEGQAARGVTRVMSSSIGGYSPLKPNDGFGSALALLPTGPFEQTLAAPLGPNRTTFVLALGRPDDDRPPVGPGTVGSVVLVALRGRPEYQPVPSSSSTPTPSTTRSAAATPSSSTTATLTASPSHTPTPSSTPTPWKRRESPSPTRSPVPSPGASASASSAPLTEEERRAEDDRVSRQEGLAEPVRVLPAPVFAAAGLSSLRSAAAAMSAASGAAASLPPATDRRSAPAGSLFLDTGAGGRLTVCAAQAVLASVAGNVSWAPVLLDVTGDALFEMDASSVTAAGLCGAPGAAAEPTGQARVWVTVDDVSIGAGAGAASEERSQTVRVCFGGLESLVPGVGGGVDAGGVLARARARGASEAAVLASEAAAAGPGLAGGLGGHWSVLETAVSVQALSLSCGALGVQSDAPALLLGLAVVLPSLRVFPASVDRTVNLASSALASGGGVSPSPVAAPSSPPNRRGRLLSGEGVGNATGAARVGQLVGSNEGSSSVKWAVALSEPACWASFDWSAAQSREALGLGAGSALPAIEAWDEANRSSAQCDTAVVDAALASGTGITAWANASRDVACGSLAGSASLSLDLSVSGLDALPPATYSTGVAVAAADPLLPGSRVVVPWTLRLTALGVCPSSGVSRQLWPEWGGGWSPSSLGSGGPSSGGANASAGACGGSAGGDAAGAMAALGAALDFAEASRGLPSWLAVAVDDVTGVVKRDSSGAPVLAPGSSLELLLSGQYSAQTMPAAVSSGVPSLFSAVATVGFQLEEAVGGAARRAPEIRQIEVRALPSTGGASPSRTLVVVPPSSAARAAGDGEDGPDRVALVSGPDLSLTGLVQAAMALGSSAGASSSAQWSASSSSAGESVSVAGEGEVPFVSSEDAAVVVVPRDAYGVARLVAVVNQSAAGVLASSLSPFGGRARVSASVVRSAAGGAASSGASASVTGVLLRGGEVASSIAVGTGEEHGTQSGALAELASWSPPGSVVPSMGSGGVPPAESLGVLGFAVSVSASRSGSVRVSLTVESAAAASGAAGSSAAGSSDAAGGSSSGSESSVWRSGVDVSVSIPAANCSASSRLSALSAGSALCGCAAGHGLTSNATLFTGSMSPDDAGRMVPEGESDGDAAGAGGGGLVVTGVEGVCSEGHSGPLCGECWAGYAHSPVTAGVRAPCVECASDEGAVFMVASVVGLVWAVWLTTLWAWGAAPAADVVTGIVDVRSLSEEGQGEGIAASAEALAAEAACAAKAACSPEAGGSGSGQSWRLAPTAAAVGVIRREARRLVLALARPASLAARASVALHAVAAAQVLAFAVDAQPGASPWLVRWLRLAAEVVGFGVPVTTHEAACWLLGGVSPADSFALTGLGWPVLCVAAVGPACGVLAWLATRGAVVWWAARTNPRDAPVPGAVAAPSLARFLVAGAGVWSLLSLPRSVTVAVQYSAAIALPESDGSSVEPALSGGPGGSGSAASSSRVVLQLATNVPAGWSSGDEVSTVLAAAPFVAAAWAATGLVVLVVVGRWAASAVAASAKVEPRHVSFSAGARRVPGRAVGDEVGTSPSFAPPGRGAPGVLASGSSSPVAGASPVGAASPPVGSLLSGRTGAAVSVTQGTVLFRRGVPAAFTLTWPAWALTVHRSKPNAARALSAGVRDVVWWFVLRLLAASAGVGMVGPSSQFTLACAVLFLLYGAAAARGHCDRRLSQMPRISAETVLLAAESAARSAVLEARPPARSSLEFGQWLTGRVLQEAAATAAHDAEEDASTSPGGQSRPGASGAGKERAALPGPSLSPLHGSFSGTANPLAGRRPRPRGGSSGFSVGQARQDLVRKAMRADMGILPASEASAVAAVAAGPSQAGLSPEEVSDPASLTLDNDRARAARARLPGMPSVDAMAAFALAGAAVVDGMLLLSWWARDGAGTAGSATAESLEAASQASSQAERTAALGSGVGLLDAVGGAGTEAIASVLGAVVAVCVLGVLVGVSALPFAWAVALEGSGEEAAGGEGAAGVVRRGAACCGRVCGCGAADAPGKALGSVPPWWPACEAVHEDEDRRMASLRAARGRGPSAPVAPAVGEDSGAAGDGGARRAPKRLKALRASIFAASTALLRVKPRGAVGAENLAKERQATVSRRRTAPDGLLETATDPPSASPSP</sequence>
<evidence type="ECO:0000313" key="4">
    <source>
        <dbReference type="Proteomes" id="UP000323011"/>
    </source>
</evidence>
<feature type="compositionally biased region" description="Low complexity" evidence="1">
    <location>
        <begin position="205"/>
        <end position="217"/>
    </location>
</feature>
<reference evidence="3 4" key="1">
    <citation type="submission" date="2019-07" db="EMBL/GenBank/DDBJ databases">
        <title>Genomes of Cafeteria roenbergensis.</title>
        <authorList>
            <person name="Fischer M.G."/>
            <person name="Hackl T."/>
            <person name="Roman M."/>
        </authorList>
    </citation>
    <scope>NUCLEOTIDE SEQUENCE [LARGE SCALE GENOMIC DNA]</scope>
    <source>
        <strain evidence="3 4">BVI</strain>
    </source>
</reference>
<keyword evidence="2" id="KW-0472">Membrane</keyword>
<feature type="region of interest" description="Disordered" evidence="1">
    <location>
        <begin position="2623"/>
        <end position="2663"/>
    </location>
</feature>
<organism evidence="3 4">
    <name type="scientific">Cafeteria roenbergensis</name>
    <name type="common">Marine flagellate</name>
    <dbReference type="NCBI Taxonomy" id="33653"/>
    <lineage>
        <taxon>Eukaryota</taxon>
        <taxon>Sar</taxon>
        <taxon>Stramenopiles</taxon>
        <taxon>Bigyra</taxon>
        <taxon>Opalozoa</taxon>
        <taxon>Bicosoecida</taxon>
        <taxon>Cafeteriaceae</taxon>
        <taxon>Cafeteria</taxon>
    </lineage>
</organism>
<feature type="transmembrane region" description="Helical" evidence="2">
    <location>
        <begin position="2166"/>
        <end position="2184"/>
    </location>
</feature>
<evidence type="ECO:0000256" key="2">
    <source>
        <dbReference type="SAM" id="Phobius"/>
    </source>
</evidence>
<comment type="caution">
    <text evidence="3">The sequence shown here is derived from an EMBL/GenBank/DDBJ whole genome shotgun (WGS) entry which is preliminary data.</text>
</comment>
<dbReference type="Proteomes" id="UP000323011">
    <property type="component" value="Unassembled WGS sequence"/>
</dbReference>
<evidence type="ECO:0000256" key="1">
    <source>
        <dbReference type="SAM" id="MobiDB-lite"/>
    </source>
</evidence>
<feature type="transmembrane region" description="Helical" evidence="2">
    <location>
        <begin position="1923"/>
        <end position="1944"/>
    </location>
</feature>
<feature type="region of interest" description="Disordered" evidence="1">
    <location>
        <begin position="969"/>
        <end position="995"/>
    </location>
</feature>
<dbReference type="InterPro" id="IPR028994">
    <property type="entry name" value="Integrin_alpha_N"/>
</dbReference>
<feature type="region of interest" description="Disordered" evidence="1">
    <location>
        <begin position="1552"/>
        <end position="1574"/>
    </location>
</feature>
<protein>
    <submittedName>
        <fullName evidence="3">Uncharacterized protein</fullName>
    </submittedName>
</protein>
<feature type="transmembrane region" description="Helical" evidence="2">
    <location>
        <begin position="2473"/>
        <end position="2500"/>
    </location>
</feature>
<feature type="region of interest" description="Disordered" evidence="1">
    <location>
        <begin position="2064"/>
        <end position="2091"/>
    </location>
</feature>
<dbReference type="PANTHER" id="PTHR24216:SF65">
    <property type="entry name" value="PAXILLIN-LIKE PROTEIN 1"/>
    <property type="match status" value="1"/>
</dbReference>
<dbReference type="PANTHER" id="PTHR24216">
    <property type="entry name" value="PAXILLIN-RELATED"/>
    <property type="match status" value="1"/>
</dbReference>
<feature type="compositionally biased region" description="Gly residues" evidence="1">
    <location>
        <begin position="1173"/>
        <end position="1184"/>
    </location>
</feature>
<feature type="compositionally biased region" description="Basic and acidic residues" evidence="1">
    <location>
        <begin position="694"/>
        <end position="706"/>
    </location>
</feature>
<name>A0A5A8CNT0_CAFRO</name>
<proteinExistence type="predicted"/>
<feature type="compositionally biased region" description="Low complexity" evidence="1">
    <location>
        <begin position="42"/>
        <end position="131"/>
    </location>
</feature>
<feature type="transmembrane region" description="Helical" evidence="2">
    <location>
        <begin position="2404"/>
        <end position="2425"/>
    </location>
</feature>
<feature type="region of interest" description="Disordered" evidence="1">
    <location>
        <begin position="1173"/>
        <end position="1192"/>
    </location>
</feature>
<feature type="compositionally biased region" description="Low complexity" evidence="1">
    <location>
        <begin position="969"/>
        <end position="982"/>
    </location>
</feature>
<feature type="region of interest" description="Disordered" evidence="1">
    <location>
        <begin position="617"/>
        <end position="711"/>
    </location>
</feature>